<comment type="catalytic activity">
    <reaction evidence="5">
        <text>L-proline + a quinone = (S)-1-pyrroline-5-carboxylate + a quinol + H(+)</text>
        <dbReference type="Rhea" id="RHEA:23784"/>
        <dbReference type="ChEBI" id="CHEBI:15378"/>
        <dbReference type="ChEBI" id="CHEBI:17388"/>
        <dbReference type="ChEBI" id="CHEBI:24646"/>
        <dbReference type="ChEBI" id="CHEBI:60039"/>
        <dbReference type="ChEBI" id="CHEBI:132124"/>
        <dbReference type="EC" id="1.5.5.2"/>
    </reaction>
</comment>
<comment type="similarity">
    <text evidence="1 5">Belongs to the proline oxidase family.</text>
</comment>
<dbReference type="SUPFAM" id="SSF51730">
    <property type="entry name" value="FAD-linked oxidoreductase"/>
    <property type="match status" value="1"/>
</dbReference>
<accession>A0A9P8L4A2</accession>
<proteinExistence type="inferred from homology"/>
<dbReference type="EC" id="1.5.5.2" evidence="2 5"/>
<dbReference type="AlphaFoldDB" id="A0A9P8L4A2"/>
<organism evidence="7 8">
    <name type="scientific">Glutinoglossum americanum</name>
    <dbReference type="NCBI Taxonomy" id="1670608"/>
    <lineage>
        <taxon>Eukaryota</taxon>
        <taxon>Fungi</taxon>
        <taxon>Dikarya</taxon>
        <taxon>Ascomycota</taxon>
        <taxon>Pezizomycotina</taxon>
        <taxon>Geoglossomycetes</taxon>
        <taxon>Geoglossales</taxon>
        <taxon>Geoglossaceae</taxon>
        <taxon>Glutinoglossum</taxon>
    </lineage>
</organism>
<keyword evidence="5" id="KW-0285">Flavoprotein</keyword>
<dbReference type="GO" id="GO:0071949">
    <property type="term" value="F:FAD binding"/>
    <property type="evidence" value="ECO:0007669"/>
    <property type="project" value="TreeGrafter"/>
</dbReference>
<keyword evidence="4 5" id="KW-0642">Proline metabolism</keyword>
<dbReference type="InterPro" id="IPR002872">
    <property type="entry name" value="Proline_DH_dom"/>
</dbReference>
<dbReference type="Gene3D" id="3.20.20.220">
    <property type="match status" value="1"/>
</dbReference>
<dbReference type="PANTHER" id="PTHR13914">
    <property type="entry name" value="PROLINE OXIDASE"/>
    <property type="match status" value="1"/>
</dbReference>
<dbReference type="PANTHER" id="PTHR13914:SF30">
    <property type="entry name" value="PROLINE DEHYDROGENASE"/>
    <property type="match status" value="1"/>
</dbReference>
<evidence type="ECO:0000259" key="6">
    <source>
        <dbReference type="Pfam" id="PF01619"/>
    </source>
</evidence>
<protein>
    <recommendedName>
        <fullName evidence="2 5">Proline dehydrogenase</fullName>
        <ecNumber evidence="2 5">1.5.5.2</ecNumber>
    </recommendedName>
</protein>
<evidence type="ECO:0000256" key="2">
    <source>
        <dbReference type="ARBA" id="ARBA00012695"/>
    </source>
</evidence>
<dbReference type="EMBL" id="JAGHQL010000077">
    <property type="protein sequence ID" value="KAH0541506.1"/>
    <property type="molecule type" value="Genomic_DNA"/>
</dbReference>
<keyword evidence="8" id="KW-1185">Reference proteome</keyword>
<sequence length="495" mass="52891">MLRTLPAKSYCSLGIRSVGPLAARAPCLAPCGVGRCHLLFASTSARRRQNPPLLSEAAAATHAETAAISPSPPSAQSSAPNPPLSLLPLSVILRSLVLTAVTSSPLLLPPSLKLLARLASHPTHSALVHWLLKRTFYAQFCAGESRVEVQRTVGRLKEMGYSGVILVYARELGLEHHDAATALEGGPKEDERSLRDIEVWKEGTMETVRLASAGDFVSLKLTGAGPTAIHHLTQLLPPPPALLTALHQICTLAQTSHIRLLIDAEHSLLQPGIDAWTLSLMRRYNNNNNSNNNPQRPPSAGALVYNTYQAYLRSTPTTLAAHLAAAHSEGFTLGAKLVRGAYLASEPRRGTIIHATKAATDRAFDRLAADLIARPRASLVLATHNLASVRGAQALLAARGPGPAAAAAPAVVHAQLMGMADEVSGELLLQARAAPATAVYKYLPWGSVGECMGYLLRRAEENRDALGRTRAGRDELAREVWRRVRGLVGWLVRGG</sequence>
<dbReference type="InterPro" id="IPR015659">
    <property type="entry name" value="Proline_oxidase"/>
</dbReference>
<dbReference type="GO" id="GO:0010133">
    <property type="term" value="P:L-proline catabolic process to L-glutamate"/>
    <property type="evidence" value="ECO:0007669"/>
    <property type="project" value="TreeGrafter"/>
</dbReference>
<dbReference type="OrthoDB" id="5464at2759"/>
<dbReference type="InterPro" id="IPR029041">
    <property type="entry name" value="FAD-linked_oxidoreductase-like"/>
</dbReference>
<comment type="cofactor">
    <cofactor evidence="5">
        <name>FAD</name>
        <dbReference type="ChEBI" id="CHEBI:57692"/>
    </cofactor>
</comment>
<evidence type="ECO:0000256" key="3">
    <source>
        <dbReference type="ARBA" id="ARBA00023002"/>
    </source>
</evidence>
<dbReference type="GO" id="GO:0004657">
    <property type="term" value="F:proline dehydrogenase activity"/>
    <property type="evidence" value="ECO:0007669"/>
    <property type="project" value="UniProtKB-EC"/>
</dbReference>
<evidence type="ECO:0000256" key="4">
    <source>
        <dbReference type="ARBA" id="ARBA00023062"/>
    </source>
</evidence>
<evidence type="ECO:0000313" key="8">
    <source>
        <dbReference type="Proteomes" id="UP000698800"/>
    </source>
</evidence>
<gene>
    <name evidence="7" type="ORF">FGG08_004047</name>
</gene>
<evidence type="ECO:0000256" key="5">
    <source>
        <dbReference type="RuleBase" id="RU364054"/>
    </source>
</evidence>
<keyword evidence="5" id="KW-0274">FAD</keyword>
<comment type="function">
    <text evidence="5">Converts proline to delta-1-pyrroline-5-carboxylate.</text>
</comment>
<reference evidence="7" key="1">
    <citation type="submission" date="2021-03" db="EMBL/GenBank/DDBJ databases">
        <title>Comparative genomics and phylogenomic investigation of the class Geoglossomycetes provide insights into ecological specialization and systematics.</title>
        <authorList>
            <person name="Melie T."/>
            <person name="Pirro S."/>
            <person name="Miller A.N."/>
            <person name="Quandt A."/>
        </authorList>
    </citation>
    <scope>NUCLEOTIDE SEQUENCE</scope>
    <source>
        <strain evidence="7">GBOQ0MN5Z8</strain>
    </source>
</reference>
<dbReference type="Pfam" id="PF01619">
    <property type="entry name" value="Pro_dh"/>
    <property type="match status" value="1"/>
</dbReference>
<evidence type="ECO:0000313" key="7">
    <source>
        <dbReference type="EMBL" id="KAH0541506.1"/>
    </source>
</evidence>
<evidence type="ECO:0000256" key="1">
    <source>
        <dbReference type="ARBA" id="ARBA00005869"/>
    </source>
</evidence>
<feature type="domain" description="Proline dehydrogenase" evidence="6">
    <location>
        <begin position="150"/>
        <end position="470"/>
    </location>
</feature>
<dbReference type="GO" id="GO:0005739">
    <property type="term" value="C:mitochondrion"/>
    <property type="evidence" value="ECO:0007669"/>
    <property type="project" value="TreeGrafter"/>
</dbReference>
<dbReference type="Proteomes" id="UP000698800">
    <property type="component" value="Unassembled WGS sequence"/>
</dbReference>
<name>A0A9P8L4A2_9PEZI</name>
<comment type="caution">
    <text evidence="7">The sequence shown here is derived from an EMBL/GenBank/DDBJ whole genome shotgun (WGS) entry which is preliminary data.</text>
</comment>
<keyword evidence="3 5" id="KW-0560">Oxidoreductase</keyword>